<evidence type="ECO:0000313" key="2">
    <source>
        <dbReference type="Proteomes" id="UP000184038"/>
    </source>
</evidence>
<dbReference type="STRING" id="1120996.SAMN02746066_04304"/>
<dbReference type="RefSeq" id="WP_073291269.1">
    <property type="nucleotide sequence ID" value="NZ_FRCP01000026.1"/>
</dbReference>
<sequence length="105" mass="11683">MKSKIKNLERKGVGKVMTIAELDEVVCEDRSACNKFACPYITYLELGAASVAVYDEADREDTGIEVICATFDVLDDYDKDIDAEDTDVVIKLGNTRIKINGFYFG</sequence>
<dbReference type="AlphaFoldDB" id="A0A1M7N902"/>
<organism evidence="1 2">
    <name type="scientific">Anaerosporobacter mobilis DSM 15930</name>
    <dbReference type="NCBI Taxonomy" id="1120996"/>
    <lineage>
        <taxon>Bacteria</taxon>
        <taxon>Bacillati</taxon>
        <taxon>Bacillota</taxon>
        <taxon>Clostridia</taxon>
        <taxon>Lachnospirales</taxon>
        <taxon>Lachnospiraceae</taxon>
        <taxon>Anaerosporobacter</taxon>
    </lineage>
</organism>
<dbReference type="Proteomes" id="UP000184038">
    <property type="component" value="Unassembled WGS sequence"/>
</dbReference>
<dbReference type="EMBL" id="FRCP01000026">
    <property type="protein sequence ID" value="SHN00102.1"/>
    <property type="molecule type" value="Genomic_DNA"/>
</dbReference>
<gene>
    <name evidence="1" type="ORF">SAMN02746066_04304</name>
</gene>
<evidence type="ECO:0000313" key="1">
    <source>
        <dbReference type="EMBL" id="SHN00102.1"/>
    </source>
</evidence>
<accession>A0A1M7N902</accession>
<proteinExistence type="predicted"/>
<reference evidence="1 2" key="1">
    <citation type="submission" date="2016-11" db="EMBL/GenBank/DDBJ databases">
        <authorList>
            <person name="Jaros S."/>
            <person name="Januszkiewicz K."/>
            <person name="Wedrychowicz H."/>
        </authorList>
    </citation>
    <scope>NUCLEOTIDE SEQUENCE [LARGE SCALE GENOMIC DNA]</scope>
    <source>
        <strain evidence="1 2">DSM 15930</strain>
    </source>
</reference>
<name>A0A1M7N902_9FIRM</name>
<keyword evidence="2" id="KW-1185">Reference proteome</keyword>
<protein>
    <submittedName>
        <fullName evidence="1">Uncharacterized protein</fullName>
    </submittedName>
</protein>